<proteinExistence type="predicted"/>
<dbReference type="Proteomes" id="UP000321306">
    <property type="component" value="Unassembled WGS sequence"/>
</dbReference>
<dbReference type="PANTHER" id="PTHR43626:SF4">
    <property type="entry name" value="GCN5-RELATED N-ACETYLTRANSFERASE 2, CHLOROPLASTIC"/>
    <property type="match status" value="1"/>
</dbReference>
<keyword evidence="5" id="KW-1185">Reference proteome</keyword>
<organism evidence="4 5">
    <name type="scientific">Deinococcus cellulosilyticus (strain DSM 18568 / NBRC 106333 / KACC 11606 / 5516J-15)</name>
    <dbReference type="NCBI Taxonomy" id="1223518"/>
    <lineage>
        <taxon>Bacteria</taxon>
        <taxon>Thermotogati</taxon>
        <taxon>Deinococcota</taxon>
        <taxon>Deinococci</taxon>
        <taxon>Deinococcales</taxon>
        <taxon>Deinococcaceae</taxon>
        <taxon>Deinococcus</taxon>
    </lineage>
</organism>
<dbReference type="AlphaFoldDB" id="A0A511MXC3"/>
<dbReference type="EMBL" id="BJXB01000003">
    <property type="protein sequence ID" value="GEM45234.1"/>
    <property type="molecule type" value="Genomic_DNA"/>
</dbReference>
<sequence>MTNYTTDLPGAVDFQSLYLTAGWGNQDKPLEWFEAALKGSWFAVSVYEEEQLIGFGRIISDGAIHAFITEMIVHPDWQGRGIGKEVLSRLVDHCQTQGIRDIQLFCARGKQDFYLKQDFVPRPEDAPGMEWKFKHD</sequence>
<dbReference type="Gene3D" id="3.40.630.30">
    <property type="match status" value="1"/>
</dbReference>
<dbReference type="InterPro" id="IPR016181">
    <property type="entry name" value="Acyl_CoA_acyltransferase"/>
</dbReference>
<dbReference type="SUPFAM" id="SSF55729">
    <property type="entry name" value="Acyl-CoA N-acyltransferases (Nat)"/>
    <property type="match status" value="1"/>
</dbReference>
<evidence type="ECO:0000259" key="3">
    <source>
        <dbReference type="PROSITE" id="PS51186"/>
    </source>
</evidence>
<dbReference type="GO" id="GO:0005737">
    <property type="term" value="C:cytoplasm"/>
    <property type="evidence" value="ECO:0007669"/>
    <property type="project" value="TreeGrafter"/>
</dbReference>
<gene>
    <name evidence="4" type="ORF">DC3_08690</name>
</gene>
<evidence type="ECO:0000256" key="1">
    <source>
        <dbReference type="ARBA" id="ARBA00022679"/>
    </source>
</evidence>
<dbReference type="PANTHER" id="PTHR43626">
    <property type="entry name" value="ACYL-COA N-ACYLTRANSFERASE"/>
    <property type="match status" value="1"/>
</dbReference>
<dbReference type="Pfam" id="PF00583">
    <property type="entry name" value="Acetyltransf_1"/>
    <property type="match status" value="1"/>
</dbReference>
<keyword evidence="1" id="KW-0808">Transferase</keyword>
<dbReference type="RefSeq" id="WP_222594687.1">
    <property type="nucleotide sequence ID" value="NZ_BJXB01000003.1"/>
</dbReference>
<accession>A0A511MXC3</accession>
<dbReference type="PROSITE" id="PS51186">
    <property type="entry name" value="GNAT"/>
    <property type="match status" value="1"/>
</dbReference>
<dbReference type="GO" id="GO:0008080">
    <property type="term" value="F:N-acetyltransferase activity"/>
    <property type="evidence" value="ECO:0007669"/>
    <property type="project" value="InterPro"/>
</dbReference>
<protein>
    <recommendedName>
        <fullName evidence="3">N-acetyltransferase domain-containing protein</fullName>
    </recommendedName>
</protein>
<keyword evidence="2" id="KW-0012">Acyltransferase</keyword>
<evidence type="ECO:0000313" key="4">
    <source>
        <dbReference type="EMBL" id="GEM45234.1"/>
    </source>
</evidence>
<dbReference type="InterPro" id="IPR000182">
    <property type="entry name" value="GNAT_dom"/>
</dbReference>
<evidence type="ECO:0000256" key="2">
    <source>
        <dbReference type="ARBA" id="ARBA00023315"/>
    </source>
</evidence>
<feature type="domain" description="N-acetyltransferase" evidence="3">
    <location>
        <begin position="1"/>
        <end position="136"/>
    </location>
</feature>
<dbReference type="InterPro" id="IPR045039">
    <property type="entry name" value="NSI-like"/>
</dbReference>
<evidence type="ECO:0000313" key="5">
    <source>
        <dbReference type="Proteomes" id="UP000321306"/>
    </source>
</evidence>
<name>A0A511MXC3_DEIC1</name>
<reference evidence="4 5" key="1">
    <citation type="submission" date="2019-07" db="EMBL/GenBank/DDBJ databases">
        <title>Whole genome shotgun sequence of Deinococcus cellulosilyticus NBRC 106333.</title>
        <authorList>
            <person name="Hosoyama A."/>
            <person name="Uohara A."/>
            <person name="Ohji S."/>
            <person name="Ichikawa N."/>
        </authorList>
    </citation>
    <scope>NUCLEOTIDE SEQUENCE [LARGE SCALE GENOMIC DNA]</scope>
    <source>
        <strain evidence="4 5">NBRC 106333</strain>
    </source>
</reference>
<dbReference type="CDD" id="cd04301">
    <property type="entry name" value="NAT_SF"/>
    <property type="match status" value="1"/>
</dbReference>
<comment type="caution">
    <text evidence="4">The sequence shown here is derived from an EMBL/GenBank/DDBJ whole genome shotgun (WGS) entry which is preliminary data.</text>
</comment>